<dbReference type="CDD" id="cd20537">
    <property type="entry name" value="CYCLIN_CCNO-like_rpt2"/>
    <property type="match status" value="1"/>
</dbReference>
<evidence type="ECO:0000313" key="5">
    <source>
        <dbReference type="Proteomes" id="UP000023152"/>
    </source>
</evidence>
<evidence type="ECO:0000313" key="4">
    <source>
        <dbReference type="EMBL" id="ETO32318.1"/>
    </source>
</evidence>
<dbReference type="Gene3D" id="1.10.472.10">
    <property type="entry name" value="Cyclin-like"/>
    <property type="match status" value="2"/>
</dbReference>
<dbReference type="GO" id="GO:0044772">
    <property type="term" value="P:mitotic cell cycle phase transition"/>
    <property type="evidence" value="ECO:0007669"/>
    <property type="project" value="InterPro"/>
</dbReference>
<dbReference type="InterPro" id="IPR046965">
    <property type="entry name" value="Cyclin_A/B-like"/>
</dbReference>
<dbReference type="InterPro" id="IPR036915">
    <property type="entry name" value="Cyclin-like_sf"/>
</dbReference>
<keyword evidence="1" id="KW-0195">Cyclin</keyword>
<organism evidence="4 5">
    <name type="scientific">Reticulomyxa filosa</name>
    <dbReference type="NCBI Taxonomy" id="46433"/>
    <lineage>
        <taxon>Eukaryota</taxon>
        <taxon>Sar</taxon>
        <taxon>Rhizaria</taxon>
        <taxon>Retaria</taxon>
        <taxon>Foraminifera</taxon>
        <taxon>Monothalamids</taxon>
        <taxon>Reticulomyxidae</taxon>
        <taxon>Reticulomyxa</taxon>
    </lineage>
</organism>
<proteinExistence type="predicted"/>
<dbReference type="EMBL" id="ASPP01004296">
    <property type="protein sequence ID" value="ETO32318.1"/>
    <property type="molecule type" value="Genomic_DNA"/>
</dbReference>
<dbReference type="GO" id="GO:0016538">
    <property type="term" value="F:cyclin-dependent protein serine/threonine kinase regulator activity"/>
    <property type="evidence" value="ECO:0007669"/>
    <property type="project" value="InterPro"/>
</dbReference>
<evidence type="ECO:0000259" key="3">
    <source>
        <dbReference type="SMART" id="SM01332"/>
    </source>
</evidence>
<dbReference type="AlphaFoldDB" id="X6P2E8"/>
<dbReference type="InterPro" id="IPR039361">
    <property type="entry name" value="Cyclin"/>
</dbReference>
<feature type="compositionally biased region" description="Low complexity" evidence="2">
    <location>
        <begin position="83"/>
        <end position="96"/>
    </location>
</feature>
<reference evidence="4 5" key="1">
    <citation type="journal article" date="2013" name="Curr. Biol.">
        <title>The Genome of the Foraminiferan Reticulomyxa filosa.</title>
        <authorList>
            <person name="Glockner G."/>
            <person name="Hulsmann N."/>
            <person name="Schleicher M."/>
            <person name="Noegel A.A."/>
            <person name="Eichinger L."/>
            <person name="Gallinger C."/>
            <person name="Pawlowski J."/>
            <person name="Sierra R."/>
            <person name="Euteneuer U."/>
            <person name="Pillet L."/>
            <person name="Moustafa A."/>
            <person name="Platzer M."/>
            <person name="Groth M."/>
            <person name="Szafranski K."/>
            <person name="Schliwa M."/>
        </authorList>
    </citation>
    <scope>NUCLEOTIDE SEQUENCE [LARGE SCALE GENOMIC DNA]</scope>
</reference>
<accession>X6P2E8</accession>
<protein>
    <recommendedName>
        <fullName evidence="3">Cyclin C-terminal domain-containing protein</fullName>
    </recommendedName>
</protein>
<dbReference type="Pfam" id="PF00134">
    <property type="entry name" value="Cyclin_N"/>
    <property type="match status" value="1"/>
</dbReference>
<dbReference type="InterPro" id="IPR004367">
    <property type="entry name" value="Cyclin_C-dom"/>
</dbReference>
<gene>
    <name evidence="4" type="ORF">RFI_04801</name>
</gene>
<dbReference type="SMART" id="SM01332">
    <property type="entry name" value="Cyclin_C"/>
    <property type="match status" value="1"/>
</dbReference>
<evidence type="ECO:0000256" key="1">
    <source>
        <dbReference type="ARBA" id="ARBA00023127"/>
    </source>
</evidence>
<sequence>MNFFVSAKQKFKTKHVQQGIEKGEKLTENGADLNIKTANWTSTLSVGATSQSPQSTNLSSFQLLDAGNTETKSLSRGHNFFPTTTQQENQLTQNTTRPTPKQRVSSVESVREQLAQLNIQETIASVLTDHPIVGKQENILNGASNAEATNNLTSCIHSNREEIKKGTLSQCKCGNELVCCVYQEEQLKKLVQNSHQHWKASTKFLKFKNSEELLQLRLWTLGCIYEHFSRFRFESLHSLFLATDLLDRILSKAFVRNFDKNIVAVALLTLAAKYHEIDGPNLIVLALRAVNSLSRNLRAQVFQLEAQIVTILDFQLTVPNPLNIAEILLAIFCTESGCVKSNTTFDKNGIAAVRLKLEYLLELSVIDEYMLNFECGIIATTCFYIALKTTNTISFHWKQLQSFVHYSYSDIQPCKQRLTLLLSKPSKLHVFTGSKNASAFRRSFEILNAKYNVA</sequence>
<name>X6P2E8_RETFI</name>
<keyword evidence="5" id="KW-1185">Reference proteome</keyword>
<dbReference type="Pfam" id="PF02984">
    <property type="entry name" value="Cyclin_C"/>
    <property type="match status" value="1"/>
</dbReference>
<comment type="caution">
    <text evidence="4">The sequence shown here is derived from an EMBL/GenBank/DDBJ whole genome shotgun (WGS) entry which is preliminary data.</text>
</comment>
<feature type="domain" description="Cyclin C-terminal" evidence="3">
    <location>
        <begin position="319"/>
        <end position="447"/>
    </location>
</feature>
<dbReference type="SUPFAM" id="SSF47954">
    <property type="entry name" value="Cyclin-like"/>
    <property type="match status" value="2"/>
</dbReference>
<dbReference type="PANTHER" id="PTHR10177">
    <property type="entry name" value="CYCLINS"/>
    <property type="match status" value="1"/>
</dbReference>
<evidence type="ECO:0000256" key="2">
    <source>
        <dbReference type="SAM" id="MobiDB-lite"/>
    </source>
</evidence>
<feature type="region of interest" description="Disordered" evidence="2">
    <location>
        <begin position="71"/>
        <end position="104"/>
    </location>
</feature>
<dbReference type="InterPro" id="IPR006671">
    <property type="entry name" value="Cyclin_N"/>
</dbReference>
<dbReference type="Proteomes" id="UP000023152">
    <property type="component" value="Unassembled WGS sequence"/>
</dbReference>
<dbReference type="PIRSF" id="PIRSF001771">
    <property type="entry name" value="Cyclin_A_B_D_E"/>
    <property type="match status" value="1"/>
</dbReference>